<dbReference type="KEGG" id="pda:120108750"/>
<dbReference type="GeneID" id="120108750"/>
<accession>A0A8B8ZVS7</accession>
<sequence length="354" mass="38341">MTDAEPSSPSSAASADFSCAAVCSTSATAAEASPPPSSVCSACGGPTASISSAAGRHFLGFVADLSHSVRGRKISATFLLSIFCAFIMNECRNNHFYDESRRVRLKSTKNVLNISKLKKNDLSAGCLEHETCKVSFAPDKGFVDASANLSPELCVEDHSTLGSLGLSIERSFEAFRPLQTGNISSNNIISDGEAVAAASRRPASLPLEPTHVRAGGDLKSCDPAVLILDENKDVEEPSKAKEQLENIFVPDDSHIPVSTAMKHDGPKRPSPPYEANPVRRWLELLKCAQRKNWKMPLRRPLRSRKTACALLRSWCIKMIQARSSWSGDQESRQPTVALQIHNSLLSSPQKSGYM</sequence>
<proteinExistence type="predicted"/>
<evidence type="ECO:0000313" key="1">
    <source>
        <dbReference type="Proteomes" id="UP000228380"/>
    </source>
</evidence>
<dbReference type="RefSeq" id="XP_038978386.1">
    <property type="nucleotide sequence ID" value="XM_039122458.1"/>
</dbReference>
<dbReference type="AlphaFoldDB" id="A0A8B8ZVS7"/>
<evidence type="ECO:0000313" key="2">
    <source>
        <dbReference type="RefSeq" id="XP_038978386.1"/>
    </source>
</evidence>
<reference evidence="2" key="1">
    <citation type="submission" date="2025-08" db="UniProtKB">
        <authorList>
            <consortium name="RefSeq"/>
        </authorList>
    </citation>
    <scope>IDENTIFICATION</scope>
    <source>
        <tissue evidence="2">Young leaves</tissue>
    </source>
</reference>
<protein>
    <submittedName>
        <fullName evidence="2">Uncharacterized protein LOC120108750</fullName>
    </submittedName>
</protein>
<dbReference type="Proteomes" id="UP000228380">
    <property type="component" value="Unplaced"/>
</dbReference>
<name>A0A8B8ZVS7_PHODC</name>
<organism evidence="1 2">
    <name type="scientific">Phoenix dactylifera</name>
    <name type="common">Date palm</name>
    <dbReference type="NCBI Taxonomy" id="42345"/>
    <lineage>
        <taxon>Eukaryota</taxon>
        <taxon>Viridiplantae</taxon>
        <taxon>Streptophyta</taxon>
        <taxon>Embryophyta</taxon>
        <taxon>Tracheophyta</taxon>
        <taxon>Spermatophyta</taxon>
        <taxon>Magnoliopsida</taxon>
        <taxon>Liliopsida</taxon>
        <taxon>Arecaceae</taxon>
        <taxon>Coryphoideae</taxon>
        <taxon>Phoeniceae</taxon>
        <taxon>Phoenix</taxon>
    </lineage>
</organism>
<keyword evidence="1" id="KW-1185">Reference proteome</keyword>
<gene>
    <name evidence="2" type="primary">LOC120108750</name>
</gene>